<proteinExistence type="predicted"/>
<dbReference type="Pfam" id="PF04463">
    <property type="entry name" value="2-thiour_desulf"/>
    <property type="match status" value="1"/>
</dbReference>
<dbReference type="Proteomes" id="UP001237207">
    <property type="component" value="Unassembled WGS sequence"/>
</dbReference>
<accession>A0AAJ1WLL9</accession>
<gene>
    <name evidence="1" type="ORF">J2S13_002804</name>
</gene>
<keyword evidence="2" id="KW-1185">Reference proteome</keyword>
<dbReference type="EMBL" id="JAUSUC010000045">
    <property type="protein sequence ID" value="MDQ0216346.1"/>
    <property type="molecule type" value="Genomic_DNA"/>
</dbReference>
<evidence type="ECO:0000313" key="1">
    <source>
        <dbReference type="EMBL" id="MDQ0216346.1"/>
    </source>
</evidence>
<sequence>MIVVSACLAGVACRYDGRDNGLEKLQQEMKEGRAITVCPELLGGLSTPREPAEIIGGTAEDVLRGEAKVMNRSGEDVTSSFVKGAYEALKIVQEIQPEYIILKENSPSCGSHHIYDGTFSGQKIIGNGITTALLKSKGFQVISEKDFEKMKN</sequence>
<dbReference type="AlphaFoldDB" id="A0AAJ1WLL9"/>
<comment type="caution">
    <text evidence="1">The sequence shown here is derived from an EMBL/GenBank/DDBJ whole genome shotgun (WGS) entry which is preliminary data.</text>
</comment>
<dbReference type="InterPro" id="IPR007553">
    <property type="entry name" value="2-thiour_desulf"/>
</dbReference>
<dbReference type="PANTHER" id="PTHR30087">
    <property type="entry name" value="INNER MEMBRANE PROTEIN"/>
    <property type="match status" value="1"/>
</dbReference>
<reference evidence="1" key="1">
    <citation type="submission" date="2023-07" db="EMBL/GenBank/DDBJ databases">
        <title>Genomic Encyclopedia of Type Strains, Phase IV (KMG-IV): sequencing the most valuable type-strain genomes for metagenomic binning, comparative biology and taxonomic classification.</title>
        <authorList>
            <person name="Goeker M."/>
        </authorList>
    </citation>
    <scope>NUCLEOTIDE SEQUENCE</scope>
    <source>
        <strain evidence="1">DSM 23947</strain>
    </source>
</reference>
<evidence type="ECO:0000313" key="2">
    <source>
        <dbReference type="Proteomes" id="UP001237207"/>
    </source>
</evidence>
<dbReference type="PANTHER" id="PTHR30087:SF1">
    <property type="entry name" value="HYPOTHETICAL CYTOSOLIC PROTEIN"/>
    <property type="match status" value="1"/>
</dbReference>
<organism evidence="1 2">
    <name type="scientific">Oikeobacillus pervagus</name>
    <dbReference type="NCBI Taxonomy" id="1325931"/>
    <lineage>
        <taxon>Bacteria</taxon>
        <taxon>Bacillati</taxon>
        <taxon>Bacillota</taxon>
        <taxon>Bacilli</taxon>
        <taxon>Bacillales</taxon>
        <taxon>Bacillaceae</taxon>
        <taxon>Oikeobacillus</taxon>
    </lineage>
</organism>
<protein>
    <submittedName>
        <fullName evidence="1">Uncharacterized protein YbbK (DUF523 family)</fullName>
    </submittedName>
</protein>
<name>A0AAJ1WLL9_9BACI</name>
<dbReference type="RefSeq" id="WP_307258351.1">
    <property type="nucleotide sequence ID" value="NZ_JAUSUC010000045.1"/>
</dbReference>